<protein>
    <submittedName>
        <fullName evidence="2">Uncharacterized protein</fullName>
    </submittedName>
</protein>
<sequence>MDLRRVVKDELLLLCEELGLEVEEGMKKIEIIKAIKNCEADEEDIQIAWEMVKKELERQQAEKKKRRMRPSTSALDSRKRAGRKGSRASCWGREQRATSRADRCSSPRAGSRLSMPYQGILSVSRGRGDDRGSRRWLFSVAFCNEMTAVSSVKARPQRARLKG</sequence>
<feature type="region of interest" description="Disordered" evidence="1">
    <location>
        <begin position="60"/>
        <end position="111"/>
    </location>
</feature>
<dbReference type="AlphaFoldDB" id="A0A1E1XMQ1"/>
<evidence type="ECO:0000256" key="1">
    <source>
        <dbReference type="SAM" id="MobiDB-lite"/>
    </source>
</evidence>
<reference evidence="2" key="2">
    <citation type="journal article" date="2017" name="Front. Cell. Infect. Microbiol.">
        <title>Analysis of the Salivary Gland Transcriptome of Unfed and Partially Fed Amblyomma sculptum Ticks and Descriptive Proteome of the Saliva.</title>
        <authorList>
            <person name="Esteves E."/>
            <person name="Maruyama S.R."/>
            <person name="Kawahara R."/>
            <person name="Fujita A."/>
            <person name="Martins L.A."/>
            <person name="Righi A.A."/>
            <person name="Costa F.B."/>
            <person name="Palmisano G."/>
            <person name="Labruna M.B."/>
            <person name="Sa-Nunes A."/>
            <person name="Ribeiro J.M.C."/>
            <person name="Fogaca A.C."/>
        </authorList>
    </citation>
    <scope>NUCLEOTIDE SEQUENCE</scope>
</reference>
<dbReference type="EMBL" id="GFAA01002812">
    <property type="protein sequence ID" value="JAU00623.1"/>
    <property type="molecule type" value="mRNA"/>
</dbReference>
<feature type="compositionally biased region" description="Basic and acidic residues" evidence="1">
    <location>
        <begin position="93"/>
        <end position="105"/>
    </location>
</feature>
<reference evidence="2" key="1">
    <citation type="submission" date="2016-09" db="EMBL/GenBank/DDBJ databases">
        <authorList>
            <person name="Capua I."/>
            <person name="De Benedictis P."/>
            <person name="Joannis T."/>
            <person name="Lombin L.H."/>
            <person name="Cattoli G."/>
        </authorList>
    </citation>
    <scope>NUCLEOTIDE SEQUENCE</scope>
</reference>
<name>A0A1E1XMQ1_AMBSC</name>
<accession>A0A1E1XMQ1</accession>
<proteinExistence type="evidence at transcript level"/>
<evidence type="ECO:0000313" key="2">
    <source>
        <dbReference type="EMBL" id="JAU00623.1"/>
    </source>
</evidence>
<organism evidence="2">
    <name type="scientific">Amblyomma sculptum</name>
    <name type="common">Tick</name>
    <dbReference type="NCBI Taxonomy" id="1581419"/>
    <lineage>
        <taxon>Eukaryota</taxon>
        <taxon>Metazoa</taxon>
        <taxon>Ecdysozoa</taxon>
        <taxon>Arthropoda</taxon>
        <taxon>Chelicerata</taxon>
        <taxon>Arachnida</taxon>
        <taxon>Acari</taxon>
        <taxon>Parasitiformes</taxon>
        <taxon>Ixodida</taxon>
        <taxon>Ixodoidea</taxon>
        <taxon>Ixodidae</taxon>
        <taxon>Amblyomminae</taxon>
        <taxon>Amblyomma</taxon>
    </lineage>
</organism>